<dbReference type="Pfam" id="PF22296">
    <property type="entry name" value="bAvd"/>
    <property type="match status" value="1"/>
</dbReference>
<dbReference type="EMBL" id="CP036170">
    <property type="protein sequence ID" value="QBF75596.1"/>
    <property type="molecule type" value="Genomic_DNA"/>
</dbReference>
<organism evidence="2 3">
    <name type="scientific">Clostridium scindens (strain ATCC 35704 / DSM 5676 / VPI 13733 / 19)</name>
    <dbReference type="NCBI Taxonomy" id="411468"/>
    <lineage>
        <taxon>Bacteria</taxon>
        <taxon>Bacillati</taxon>
        <taxon>Bacillota</taxon>
        <taxon>Clostridia</taxon>
        <taxon>Lachnospirales</taxon>
        <taxon>Lachnospiraceae</taxon>
    </lineage>
</organism>
<reference evidence="2 3" key="1">
    <citation type="journal article" date="2019" name="Appl. Environ. Microbiol.">
        <title>Clostridium scindens ATCC 35704: integration of nutritional requirements, the complete genome sequence, and global transcriptional responses to bile acids.</title>
        <authorList>
            <person name="Devendran S."/>
            <person name="Shrestha R."/>
            <person name="Alves J.M.P."/>
            <person name="Wolf P.G."/>
            <person name="Ly L."/>
            <person name="Hernandez A.G."/>
            <person name="Mendez-Garcia C."/>
            <person name="Inboden A."/>
            <person name="Wiley J."/>
            <person name="Paul O."/>
            <person name="Allen A."/>
            <person name="Springer E."/>
            <person name="Wright C.L."/>
            <person name="Fields C.J."/>
            <person name="Daniel S.L."/>
            <person name="Ridlon J.M."/>
        </authorList>
    </citation>
    <scope>NUCLEOTIDE SEQUENCE [LARGE SCALE GENOMIC DNA]</scope>
    <source>
        <strain evidence="2 3">ATCC 35704</strain>
    </source>
</reference>
<dbReference type="SUPFAM" id="SSF158446">
    <property type="entry name" value="IVS-encoded protein-like"/>
    <property type="match status" value="1"/>
</dbReference>
<dbReference type="AlphaFoldDB" id="B0NAR5"/>
<proteinExistence type="predicted"/>
<sequence>MGEYKSRSKSATETAETTAVMDYTHTEANQMAYDFSIYLHEKLKKFPHYEKFTLQKDIRESIDGMLDEIEMYEITKVISHLYTADRLKRRLVRKLRLAHDLKYSAMNNDAYLYCAKQAGAIGGKIGGLIKSATEAKKK</sequence>
<dbReference type="OrthoDB" id="1955775at2"/>
<evidence type="ECO:0000313" key="3">
    <source>
        <dbReference type="Proteomes" id="UP000289664"/>
    </source>
</evidence>
<dbReference type="STRING" id="411468.CLOSCI_00534"/>
<dbReference type="HOGENOM" id="CLU_144676_0_0_9"/>
<accession>B0NAR5</accession>
<dbReference type="InterPro" id="IPR055360">
    <property type="entry name" value="bAvd"/>
</dbReference>
<evidence type="ECO:0000313" key="2">
    <source>
        <dbReference type="EMBL" id="QBF75596.1"/>
    </source>
</evidence>
<name>B0NAR5_CLOS5</name>
<dbReference type="Proteomes" id="UP000289664">
    <property type="component" value="Chromosome"/>
</dbReference>
<protein>
    <recommendedName>
        <fullName evidence="1">bAvd-like domain-containing protein</fullName>
    </recommendedName>
</protein>
<dbReference type="RefSeq" id="WP_004606085.1">
    <property type="nucleotide sequence ID" value="NZ_CP036170.1"/>
</dbReference>
<evidence type="ECO:0000259" key="1">
    <source>
        <dbReference type="Pfam" id="PF22296"/>
    </source>
</evidence>
<dbReference type="KEGG" id="csci:HDCHBGLK_03007"/>
<keyword evidence="3" id="KW-1185">Reference proteome</keyword>
<dbReference type="InterPro" id="IPR036583">
    <property type="entry name" value="23S_rRNA_IVS_sf"/>
</dbReference>
<feature type="domain" description="bAvd-like" evidence="1">
    <location>
        <begin position="30"/>
        <end position="131"/>
    </location>
</feature>
<gene>
    <name evidence="2" type="ORF">HDCHBGLK_03007</name>
</gene>
<dbReference type="GeneID" id="62697192"/>
<dbReference type="Gene3D" id="1.20.1440.60">
    <property type="entry name" value="23S rRNA-intervening sequence"/>
    <property type="match status" value="1"/>
</dbReference>